<organism evidence="2 3">
    <name type="scientific">Phanerochaete sordida</name>
    <dbReference type="NCBI Taxonomy" id="48140"/>
    <lineage>
        <taxon>Eukaryota</taxon>
        <taxon>Fungi</taxon>
        <taxon>Dikarya</taxon>
        <taxon>Basidiomycota</taxon>
        <taxon>Agaricomycotina</taxon>
        <taxon>Agaricomycetes</taxon>
        <taxon>Polyporales</taxon>
        <taxon>Phanerochaetaceae</taxon>
        <taxon>Phanerochaete</taxon>
    </lineage>
</organism>
<proteinExistence type="predicted"/>
<evidence type="ECO:0000256" key="1">
    <source>
        <dbReference type="SAM" id="SignalP"/>
    </source>
</evidence>
<keyword evidence="3" id="KW-1185">Reference proteome</keyword>
<protein>
    <submittedName>
        <fullName evidence="2">Uncharacterized protein</fullName>
    </submittedName>
</protein>
<comment type="caution">
    <text evidence="2">The sequence shown here is derived from an EMBL/GenBank/DDBJ whole genome shotgun (WGS) entry which is preliminary data.</text>
</comment>
<evidence type="ECO:0000313" key="3">
    <source>
        <dbReference type="Proteomes" id="UP000703269"/>
    </source>
</evidence>
<feature type="signal peptide" evidence="1">
    <location>
        <begin position="1"/>
        <end position="20"/>
    </location>
</feature>
<reference evidence="2 3" key="1">
    <citation type="submission" date="2021-08" db="EMBL/GenBank/DDBJ databases">
        <title>Draft Genome Sequence of Phanerochaete sordida strain YK-624.</title>
        <authorList>
            <person name="Mori T."/>
            <person name="Dohra H."/>
            <person name="Suzuki T."/>
            <person name="Kawagishi H."/>
            <person name="Hirai H."/>
        </authorList>
    </citation>
    <scope>NUCLEOTIDE SEQUENCE [LARGE SCALE GENOMIC DNA]</scope>
    <source>
        <strain evidence="2 3">YK-624</strain>
    </source>
</reference>
<keyword evidence="1" id="KW-0732">Signal</keyword>
<sequence length="84" mass="8986">MRLSTTPVLLLAIFAVQATAQPEPCECTSPTGCPGLCDQVNGSPYCKNDCGWPGDWPCSVCAGQGSGNKNCFFDNNDECHLWTI</sequence>
<dbReference type="Proteomes" id="UP000703269">
    <property type="component" value="Unassembled WGS sequence"/>
</dbReference>
<accession>A0A9P3LK12</accession>
<gene>
    <name evidence="2" type="ORF">PsYK624_142300</name>
</gene>
<dbReference type="OrthoDB" id="2817811at2759"/>
<dbReference type="EMBL" id="BPQB01000080">
    <property type="protein sequence ID" value="GJE98008.1"/>
    <property type="molecule type" value="Genomic_DNA"/>
</dbReference>
<dbReference type="AlphaFoldDB" id="A0A9P3LK12"/>
<name>A0A9P3LK12_9APHY</name>
<evidence type="ECO:0000313" key="2">
    <source>
        <dbReference type="EMBL" id="GJE98008.1"/>
    </source>
</evidence>
<feature type="chain" id="PRO_5040258440" evidence="1">
    <location>
        <begin position="21"/>
        <end position="84"/>
    </location>
</feature>